<dbReference type="GO" id="GO:0000287">
    <property type="term" value="F:magnesium ion binding"/>
    <property type="evidence" value="ECO:0007669"/>
    <property type="project" value="InterPro"/>
</dbReference>
<dbReference type="NCBIfam" id="TIGR01509">
    <property type="entry name" value="HAD-SF-IA-v3"/>
    <property type="match status" value="1"/>
</dbReference>
<dbReference type="GO" id="GO:0008801">
    <property type="term" value="F:beta-phosphoglucomutase activity"/>
    <property type="evidence" value="ECO:0007669"/>
    <property type="project" value="InterPro"/>
</dbReference>
<evidence type="ECO:0000256" key="5">
    <source>
        <dbReference type="PIRSR" id="PIRSR610972-4"/>
    </source>
</evidence>
<dbReference type="STRING" id="454.Lisr_1126"/>
<dbReference type="NCBIfam" id="TIGR01990">
    <property type="entry name" value="bPGM"/>
    <property type="match status" value="1"/>
</dbReference>
<dbReference type="Proteomes" id="UP000054761">
    <property type="component" value="Unassembled WGS sequence"/>
</dbReference>
<proteinExistence type="inferred from homology"/>
<keyword evidence="4" id="KW-0479">Metal-binding</keyword>
<keyword evidence="4" id="KW-0460">Magnesium</keyword>
<dbReference type="InterPro" id="IPR006439">
    <property type="entry name" value="HAD-SF_hydro_IA"/>
</dbReference>
<keyword evidence="6" id="KW-0378">Hydrolase</keyword>
<dbReference type="OrthoDB" id="9816160at2"/>
<dbReference type="SFLD" id="SFLDG01129">
    <property type="entry name" value="C1.5:_HAD__Beta-PGM__Phosphata"/>
    <property type="match status" value="1"/>
</dbReference>
<feature type="binding site" evidence="3">
    <location>
        <begin position="9"/>
        <end position="11"/>
    </location>
    <ligand>
        <name>substrate</name>
    </ligand>
</feature>
<feature type="binding site" evidence="3">
    <location>
        <position position="145"/>
    </location>
    <ligand>
        <name>substrate</name>
    </ligand>
</feature>
<feature type="active site" description="Proton donor/acceptor" evidence="2">
    <location>
        <position position="11"/>
    </location>
</feature>
<feature type="binding site" evidence="3">
    <location>
        <position position="25"/>
    </location>
    <ligand>
        <name>substrate</name>
    </ligand>
</feature>
<dbReference type="EMBL" id="LNYH01000052">
    <property type="protein sequence ID" value="KTD26915.1"/>
    <property type="molecule type" value="Genomic_DNA"/>
</dbReference>
<feature type="binding site" evidence="3">
    <location>
        <position position="52"/>
    </location>
    <ligand>
        <name>substrate</name>
    </ligand>
</feature>
<evidence type="ECO:0000256" key="3">
    <source>
        <dbReference type="PIRSR" id="PIRSR610972-2"/>
    </source>
</evidence>
<dbReference type="SFLD" id="SFLDS00003">
    <property type="entry name" value="Haloacid_Dehalogenase"/>
    <property type="match status" value="1"/>
</dbReference>
<dbReference type="PANTHER" id="PTHR18901">
    <property type="entry name" value="2-DEOXYGLUCOSE-6-PHOSPHATE PHOSPHATASE 2"/>
    <property type="match status" value="1"/>
</dbReference>
<feature type="active site" description="Nucleophile" evidence="2">
    <location>
        <position position="9"/>
    </location>
</feature>
<feature type="binding site" evidence="4">
    <location>
        <position position="169"/>
    </location>
    <ligand>
        <name>Mg(2+)</name>
        <dbReference type="ChEBI" id="CHEBI:18420"/>
    </ligand>
</feature>
<keyword evidence="7" id="KW-1185">Reference proteome</keyword>
<feature type="binding site" evidence="4">
    <location>
        <position position="11"/>
    </location>
    <ligand>
        <name>Mg(2+)</name>
        <dbReference type="ChEBI" id="CHEBI:18420"/>
    </ligand>
</feature>
<sequence>MSVKAMIFDLDGVITDTAKYHFQAWQTLANELDIQLDENDHEALKGIDRLASLELILAKASICKTEKEKLQLAERKNQYYRRLIQSMGPKERFAGVEEFLIALRQHGILIGLASSSKNAGLVIERLSLKAYFDYIADANKIKHGKPHPEIFLTVAQAFNIAPGHCIGVEDAVAGVRAIKAAGMMAAGIGNKQVLKEADWVFSSIINMNLQEILSVKVFCG</sequence>
<comment type="caution">
    <text evidence="6">The sequence shown here is derived from an EMBL/GenBank/DDBJ whole genome shotgun (WGS) entry which is preliminary data.</text>
</comment>
<evidence type="ECO:0000256" key="4">
    <source>
        <dbReference type="PIRSR" id="PIRSR610972-3"/>
    </source>
</evidence>
<dbReference type="PATRIC" id="fig|454.4.peg.1212"/>
<dbReference type="InterPro" id="IPR010972">
    <property type="entry name" value="Beta-PGM"/>
</dbReference>
<dbReference type="GO" id="GO:0016787">
    <property type="term" value="F:hydrolase activity"/>
    <property type="evidence" value="ECO:0007669"/>
    <property type="project" value="UniProtKB-KW"/>
</dbReference>
<feature type="binding site" evidence="3">
    <location>
        <position position="76"/>
    </location>
    <ligand>
        <name>substrate</name>
    </ligand>
</feature>
<dbReference type="PANTHER" id="PTHR18901:SF38">
    <property type="entry name" value="PSEUDOURIDINE-5'-PHOSPHATASE"/>
    <property type="match status" value="1"/>
</dbReference>
<dbReference type="RefSeq" id="WP_058501481.1">
    <property type="nucleotide sequence ID" value="NZ_CAAAJA010000001.1"/>
</dbReference>
<dbReference type="InterPro" id="IPR010976">
    <property type="entry name" value="B-phosphoglucomutase_hydrolase"/>
</dbReference>
<evidence type="ECO:0000256" key="1">
    <source>
        <dbReference type="ARBA" id="ARBA00006171"/>
    </source>
</evidence>
<organism evidence="6 7">
    <name type="scientific">Legionella israelensis</name>
    <dbReference type="NCBI Taxonomy" id="454"/>
    <lineage>
        <taxon>Bacteria</taxon>
        <taxon>Pseudomonadati</taxon>
        <taxon>Pseudomonadota</taxon>
        <taxon>Gammaproteobacteria</taxon>
        <taxon>Legionellales</taxon>
        <taxon>Legionellaceae</taxon>
        <taxon>Legionella</taxon>
    </lineage>
</organism>
<dbReference type="SFLD" id="SFLDG01135">
    <property type="entry name" value="C1.5.6:_HAD__Beta-PGM__Phospha"/>
    <property type="match status" value="1"/>
</dbReference>
<reference evidence="6 7" key="1">
    <citation type="submission" date="2015-11" db="EMBL/GenBank/DDBJ databases">
        <title>Genomic analysis of 38 Legionella species identifies large and diverse effector repertoires.</title>
        <authorList>
            <person name="Burstein D."/>
            <person name="Amaro F."/>
            <person name="Zusman T."/>
            <person name="Lifshitz Z."/>
            <person name="Cohen O."/>
            <person name="Gilbert J.A."/>
            <person name="Pupko T."/>
            <person name="Shuman H.A."/>
            <person name="Segal G."/>
        </authorList>
    </citation>
    <scope>NUCLEOTIDE SEQUENCE [LARGE SCALE GENOMIC DNA]</scope>
    <source>
        <strain evidence="6 7">Bercovier 4</strain>
    </source>
</reference>
<feature type="binding site" evidence="3">
    <location>
        <begin position="114"/>
        <end position="118"/>
    </location>
    <ligand>
        <name>substrate</name>
    </ligand>
</feature>
<evidence type="ECO:0000313" key="6">
    <source>
        <dbReference type="EMBL" id="KTD26915.1"/>
    </source>
</evidence>
<accession>A0A0W0W415</accession>
<dbReference type="GO" id="GO:0005975">
    <property type="term" value="P:carbohydrate metabolic process"/>
    <property type="evidence" value="ECO:0007669"/>
    <property type="project" value="InterPro"/>
</dbReference>
<dbReference type="Gene3D" id="3.40.50.1000">
    <property type="entry name" value="HAD superfamily/HAD-like"/>
    <property type="match status" value="1"/>
</dbReference>
<feature type="binding site" evidence="4">
    <location>
        <position position="170"/>
    </location>
    <ligand>
        <name>Mg(2+)</name>
        <dbReference type="ChEBI" id="CHEBI:18420"/>
    </ligand>
</feature>
<dbReference type="CDD" id="cd02598">
    <property type="entry name" value="HAD_BPGM"/>
    <property type="match status" value="1"/>
</dbReference>
<dbReference type="Pfam" id="PF00702">
    <property type="entry name" value="Hydrolase"/>
    <property type="match status" value="1"/>
</dbReference>
<dbReference type="InterPro" id="IPR023214">
    <property type="entry name" value="HAD_sf"/>
</dbReference>
<dbReference type="SUPFAM" id="SSF56784">
    <property type="entry name" value="HAD-like"/>
    <property type="match status" value="1"/>
</dbReference>
<dbReference type="InterPro" id="IPR036412">
    <property type="entry name" value="HAD-like_sf"/>
</dbReference>
<evidence type="ECO:0000313" key="7">
    <source>
        <dbReference type="Proteomes" id="UP000054761"/>
    </source>
</evidence>
<dbReference type="NCBIfam" id="TIGR02009">
    <property type="entry name" value="PGMB-YQAB-SF"/>
    <property type="match status" value="1"/>
</dbReference>
<comment type="similarity">
    <text evidence="1">Belongs to the HAD-like hydrolase superfamily. CbbY/CbbZ/Gph/YieH family.</text>
</comment>
<feature type="site" description="Important for catalytic activity and assists the phosphoryl transfer reaction to Asp8 by balancing charge and orienting the reacting groups" evidence="5">
    <location>
        <position position="145"/>
    </location>
</feature>
<feature type="binding site" evidence="3">
    <location>
        <begin position="44"/>
        <end position="49"/>
    </location>
    <ligand>
        <name>substrate</name>
    </ligand>
</feature>
<protein>
    <submittedName>
        <fullName evidence="6">HAD-superfamily hydrolase</fullName>
    </submittedName>
</protein>
<dbReference type="AlphaFoldDB" id="A0A0W0W415"/>
<gene>
    <name evidence="6" type="ORF">Lisr_1126</name>
</gene>
<evidence type="ECO:0000256" key="2">
    <source>
        <dbReference type="PIRSR" id="PIRSR610972-1"/>
    </source>
</evidence>
<name>A0A0W0W415_9GAMM</name>
<dbReference type="InterPro" id="IPR023198">
    <property type="entry name" value="PGP-like_dom2"/>
</dbReference>
<dbReference type="Gene3D" id="1.10.150.240">
    <property type="entry name" value="Putative phosphatase, domain 2"/>
    <property type="match status" value="1"/>
</dbReference>
<feature type="binding site" evidence="4">
    <location>
        <position position="9"/>
    </location>
    <ligand>
        <name>Mg(2+)</name>
        <dbReference type="ChEBI" id="CHEBI:18420"/>
    </ligand>
</feature>
<comment type="cofactor">
    <cofactor evidence="4">
        <name>Mg(2+)</name>
        <dbReference type="ChEBI" id="CHEBI:18420"/>
    </cofactor>
    <text evidence="4">Binds 2 magnesium ions per subunit.</text>
</comment>
<feature type="site" description="Important for catalytic activity and assists the phosphoryl transfer reaction to Asp8 by balancing charge and orienting the reacting groups" evidence="5">
    <location>
        <position position="114"/>
    </location>
</feature>